<evidence type="ECO:0000313" key="8">
    <source>
        <dbReference type="EMBL" id="JAT68226.1"/>
    </source>
</evidence>
<evidence type="ECO:0000259" key="7">
    <source>
        <dbReference type="Pfam" id="PF00814"/>
    </source>
</evidence>
<protein>
    <recommendedName>
        <fullName evidence="1">N(6)-L-threonylcarbamoyladenine synthase</fullName>
        <ecNumber evidence="1">2.3.1.234</ecNumber>
    </recommendedName>
</protein>
<dbReference type="Gene3D" id="3.30.420.40">
    <property type="match status" value="1"/>
</dbReference>
<dbReference type="InterPro" id="IPR017861">
    <property type="entry name" value="KAE1/TsaD"/>
</dbReference>
<dbReference type="EMBL" id="GDKF01010396">
    <property type="protein sequence ID" value="JAT68226.1"/>
    <property type="molecule type" value="Transcribed_RNA"/>
</dbReference>
<dbReference type="Pfam" id="PF00814">
    <property type="entry name" value="TsaD"/>
    <property type="match status" value="1"/>
</dbReference>
<dbReference type="PANTHER" id="PTHR11735:SF6">
    <property type="entry name" value="TRNA N6-ADENOSINE THREONYLCARBAMOYLTRANSFERASE, MITOCHONDRIAL"/>
    <property type="match status" value="1"/>
</dbReference>
<keyword evidence="4" id="KW-0479">Metal-binding</keyword>
<proteinExistence type="predicted"/>
<name>A0A1D1ZMM1_AUXPR</name>
<feature type="non-terminal residue" evidence="8">
    <location>
        <position position="171"/>
    </location>
</feature>
<dbReference type="GO" id="GO:0046872">
    <property type="term" value="F:metal ion binding"/>
    <property type="evidence" value="ECO:0007669"/>
    <property type="project" value="UniProtKB-KW"/>
</dbReference>
<dbReference type="InterPro" id="IPR043129">
    <property type="entry name" value="ATPase_NBD"/>
</dbReference>
<dbReference type="GO" id="GO:0008033">
    <property type="term" value="P:tRNA processing"/>
    <property type="evidence" value="ECO:0007669"/>
    <property type="project" value="UniProtKB-KW"/>
</dbReference>
<evidence type="ECO:0000256" key="1">
    <source>
        <dbReference type="ARBA" id="ARBA00012156"/>
    </source>
</evidence>
<evidence type="ECO:0000256" key="2">
    <source>
        <dbReference type="ARBA" id="ARBA00022679"/>
    </source>
</evidence>
<comment type="catalytic activity">
    <reaction evidence="6">
        <text>L-threonylcarbamoyladenylate + adenosine(37) in tRNA = N(6)-L-threonylcarbamoyladenosine(37) in tRNA + AMP + H(+)</text>
        <dbReference type="Rhea" id="RHEA:37059"/>
        <dbReference type="Rhea" id="RHEA-COMP:10162"/>
        <dbReference type="Rhea" id="RHEA-COMP:10163"/>
        <dbReference type="ChEBI" id="CHEBI:15378"/>
        <dbReference type="ChEBI" id="CHEBI:73682"/>
        <dbReference type="ChEBI" id="CHEBI:74411"/>
        <dbReference type="ChEBI" id="CHEBI:74418"/>
        <dbReference type="ChEBI" id="CHEBI:456215"/>
        <dbReference type="EC" id="2.3.1.234"/>
    </reaction>
</comment>
<evidence type="ECO:0000256" key="3">
    <source>
        <dbReference type="ARBA" id="ARBA00022694"/>
    </source>
</evidence>
<dbReference type="GO" id="GO:0005739">
    <property type="term" value="C:mitochondrion"/>
    <property type="evidence" value="ECO:0007669"/>
    <property type="project" value="TreeGrafter"/>
</dbReference>
<dbReference type="EC" id="2.3.1.234" evidence="1"/>
<organism evidence="8">
    <name type="scientific">Auxenochlorella protothecoides</name>
    <name type="common">Green microalga</name>
    <name type="synonym">Chlorella protothecoides</name>
    <dbReference type="NCBI Taxonomy" id="3075"/>
    <lineage>
        <taxon>Eukaryota</taxon>
        <taxon>Viridiplantae</taxon>
        <taxon>Chlorophyta</taxon>
        <taxon>core chlorophytes</taxon>
        <taxon>Trebouxiophyceae</taxon>
        <taxon>Chlorellales</taxon>
        <taxon>Chlorellaceae</taxon>
        <taxon>Auxenochlorella</taxon>
    </lineage>
</organism>
<dbReference type="PRINTS" id="PR00789">
    <property type="entry name" value="OSIALOPTASE"/>
</dbReference>
<dbReference type="SUPFAM" id="SSF53067">
    <property type="entry name" value="Actin-like ATPase domain"/>
    <property type="match status" value="1"/>
</dbReference>
<feature type="domain" description="Gcp-like" evidence="7">
    <location>
        <begin position="103"/>
        <end position="171"/>
    </location>
</feature>
<reference evidence="8" key="1">
    <citation type="submission" date="2015-08" db="EMBL/GenBank/DDBJ databases">
        <authorList>
            <person name="Babu N.S."/>
            <person name="Beckwith C.J."/>
            <person name="Beseler K.G."/>
            <person name="Brison A."/>
            <person name="Carone J.V."/>
            <person name="Caskin T.P."/>
            <person name="Diamond M."/>
            <person name="Durham M.E."/>
            <person name="Foxe J.M."/>
            <person name="Go M."/>
            <person name="Henderson B.A."/>
            <person name="Jones I.B."/>
            <person name="McGettigan J.A."/>
            <person name="Micheletti S.J."/>
            <person name="Nasrallah M.E."/>
            <person name="Ortiz D."/>
            <person name="Piller C.R."/>
            <person name="Privatt S.R."/>
            <person name="Schneider S.L."/>
            <person name="Sharp S."/>
            <person name="Smith T.C."/>
            <person name="Stanton J.D."/>
            <person name="Ullery H.E."/>
            <person name="Wilson R.J."/>
            <person name="Serrano M.G."/>
            <person name="Buck G."/>
            <person name="Lee V."/>
            <person name="Wang Y."/>
            <person name="Carvalho R."/>
            <person name="Voegtly L."/>
            <person name="Shi R."/>
            <person name="Duckworth R."/>
            <person name="Johnson A."/>
            <person name="Loviza R."/>
            <person name="Walstead R."/>
            <person name="Shah Z."/>
            <person name="Kiflezghi M."/>
            <person name="Wade K."/>
            <person name="Ball S.L."/>
            <person name="Bradley K.W."/>
            <person name="Asai D.J."/>
            <person name="Bowman C.A."/>
            <person name="Russell D.A."/>
            <person name="Pope W.H."/>
            <person name="Jacobs-Sera D."/>
            <person name="Hendrix R.W."/>
            <person name="Hatfull G.F."/>
        </authorList>
    </citation>
    <scope>NUCLEOTIDE SEQUENCE</scope>
</reference>
<gene>
    <name evidence="8" type="ORF">g.66726</name>
</gene>
<keyword evidence="2" id="KW-0808">Transferase</keyword>
<evidence type="ECO:0000256" key="4">
    <source>
        <dbReference type="ARBA" id="ARBA00022723"/>
    </source>
</evidence>
<dbReference type="GO" id="GO:0061711">
    <property type="term" value="F:tRNA N(6)-L-threonylcarbamoyladenine synthase activity"/>
    <property type="evidence" value="ECO:0007669"/>
    <property type="project" value="UniProtKB-EC"/>
</dbReference>
<keyword evidence="3" id="KW-0819">tRNA processing</keyword>
<keyword evidence="5" id="KW-0012">Acyltransferase</keyword>
<accession>A0A1D1ZMM1</accession>
<dbReference type="AlphaFoldDB" id="A0A1D1ZMM1"/>
<evidence type="ECO:0000256" key="6">
    <source>
        <dbReference type="ARBA" id="ARBA00048117"/>
    </source>
</evidence>
<dbReference type="InterPro" id="IPR000905">
    <property type="entry name" value="Gcp-like_dom"/>
</dbReference>
<dbReference type="PANTHER" id="PTHR11735">
    <property type="entry name" value="TRNA N6-ADENOSINE THREONYLCARBAMOYLTRANSFERASE"/>
    <property type="match status" value="1"/>
</dbReference>
<evidence type="ECO:0000256" key="5">
    <source>
        <dbReference type="ARBA" id="ARBA00023315"/>
    </source>
</evidence>
<sequence length="171" mass="17879">MEEQGMGLEYTAPSTQFGWRYASIRCTSNDFWVFQLGAAPSPALMRGVCIRAFTPLRPFLRCHGSRAHVRVHSTSRALPRLILGIESSCDDTGVGIVSPDGRILGASLAGQAAIHAAWGGVVPNLAQEAHAAAMEGCIAEALDQAGVRPQDLAAVAVTVGPGLSLCLKVGV</sequence>